<dbReference type="InterPro" id="IPR035979">
    <property type="entry name" value="RBD_domain_sf"/>
</dbReference>
<feature type="domain" description="RRM" evidence="9">
    <location>
        <begin position="94"/>
        <end position="174"/>
    </location>
</feature>
<feature type="compositionally biased region" description="Polar residues" evidence="8">
    <location>
        <begin position="163"/>
        <end position="185"/>
    </location>
</feature>
<dbReference type="InterPro" id="IPR034772">
    <property type="entry name" value="CPSF6/7"/>
</dbReference>
<organism evidence="10 11">
    <name type="scientific">Psylliodes chrysocephalus</name>
    <dbReference type="NCBI Taxonomy" id="3402493"/>
    <lineage>
        <taxon>Eukaryota</taxon>
        <taxon>Metazoa</taxon>
        <taxon>Ecdysozoa</taxon>
        <taxon>Arthropoda</taxon>
        <taxon>Hexapoda</taxon>
        <taxon>Insecta</taxon>
        <taxon>Pterygota</taxon>
        <taxon>Neoptera</taxon>
        <taxon>Endopterygota</taxon>
        <taxon>Coleoptera</taxon>
        <taxon>Polyphaga</taxon>
        <taxon>Cucujiformia</taxon>
        <taxon>Chrysomeloidea</taxon>
        <taxon>Chrysomelidae</taxon>
        <taxon>Galerucinae</taxon>
        <taxon>Alticini</taxon>
        <taxon>Psylliodes</taxon>
    </lineage>
</organism>
<evidence type="ECO:0000256" key="5">
    <source>
        <dbReference type="ARBA" id="ARBA00022884"/>
    </source>
</evidence>
<dbReference type="PROSITE" id="PS50102">
    <property type="entry name" value="RRM"/>
    <property type="match status" value="1"/>
</dbReference>
<feature type="compositionally biased region" description="Low complexity" evidence="8">
    <location>
        <begin position="263"/>
        <end position="281"/>
    </location>
</feature>
<dbReference type="PANTHER" id="PTHR23204">
    <property type="entry name" value="CLEAVAGE AND POLYADENYLATION SPECIFIC FACTOR"/>
    <property type="match status" value="1"/>
</dbReference>
<feature type="compositionally biased region" description="Pro residues" evidence="8">
    <location>
        <begin position="377"/>
        <end position="434"/>
    </location>
</feature>
<dbReference type="InterPro" id="IPR057951">
    <property type="entry name" value="CPSF6/7_RSLD_N"/>
</dbReference>
<feature type="compositionally biased region" description="Basic and acidic residues" evidence="8">
    <location>
        <begin position="550"/>
        <end position="617"/>
    </location>
</feature>
<comment type="similarity">
    <text evidence="2">Belongs to the RRM CPSF6/7 family.</text>
</comment>
<feature type="compositionally biased region" description="Basic and acidic residues" evidence="8">
    <location>
        <begin position="640"/>
        <end position="677"/>
    </location>
</feature>
<evidence type="ECO:0000256" key="6">
    <source>
        <dbReference type="ARBA" id="ARBA00023242"/>
    </source>
</evidence>
<evidence type="ECO:0000256" key="8">
    <source>
        <dbReference type="SAM" id="MobiDB-lite"/>
    </source>
</evidence>
<accession>A0A9P0CWT2</accession>
<name>A0A9P0CWT2_9CUCU</name>
<dbReference type="Pfam" id="PF00076">
    <property type="entry name" value="RRM_1"/>
    <property type="match status" value="1"/>
</dbReference>
<dbReference type="SMART" id="SM00360">
    <property type="entry name" value="RRM"/>
    <property type="match status" value="1"/>
</dbReference>
<dbReference type="EMBL" id="OV651814">
    <property type="protein sequence ID" value="CAH1106329.1"/>
    <property type="molecule type" value="Genomic_DNA"/>
</dbReference>
<keyword evidence="11" id="KW-1185">Reference proteome</keyword>
<keyword evidence="5 7" id="KW-0694">RNA-binding</keyword>
<dbReference type="SUPFAM" id="SSF54928">
    <property type="entry name" value="RNA-binding domain, RBD"/>
    <property type="match status" value="1"/>
</dbReference>
<reference evidence="10" key="1">
    <citation type="submission" date="2022-01" db="EMBL/GenBank/DDBJ databases">
        <authorList>
            <person name="King R."/>
        </authorList>
    </citation>
    <scope>NUCLEOTIDE SEQUENCE</scope>
</reference>
<dbReference type="InterPro" id="IPR034769">
    <property type="entry name" value="CPSF6_RRM"/>
</dbReference>
<comment type="subcellular location">
    <subcellularLocation>
        <location evidence="1">Nucleus</location>
    </subcellularLocation>
</comment>
<feature type="region of interest" description="Disordered" evidence="8">
    <location>
        <begin position="163"/>
        <end position="468"/>
    </location>
</feature>
<feature type="compositionally biased region" description="Polar residues" evidence="8">
    <location>
        <begin position="78"/>
        <end position="88"/>
    </location>
</feature>
<feature type="compositionally biased region" description="Pro residues" evidence="8">
    <location>
        <begin position="282"/>
        <end position="303"/>
    </location>
</feature>
<feature type="region of interest" description="Disordered" evidence="8">
    <location>
        <begin position="52"/>
        <end position="88"/>
    </location>
</feature>
<evidence type="ECO:0000256" key="3">
    <source>
        <dbReference type="ARBA" id="ARBA00016259"/>
    </source>
</evidence>
<evidence type="ECO:0000256" key="7">
    <source>
        <dbReference type="PROSITE-ProRule" id="PRU00176"/>
    </source>
</evidence>
<dbReference type="InterPro" id="IPR000504">
    <property type="entry name" value="RRM_dom"/>
</dbReference>
<protein>
    <recommendedName>
        <fullName evidence="3">Cleavage and polyadenylation specificity factor subunit 6</fullName>
    </recommendedName>
</protein>
<dbReference type="Proteomes" id="UP001153636">
    <property type="component" value="Chromosome 2"/>
</dbReference>
<evidence type="ECO:0000313" key="11">
    <source>
        <dbReference type="Proteomes" id="UP001153636"/>
    </source>
</evidence>
<dbReference type="AlphaFoldDB" id="A0A9P0CWT2"/>
<dbReference type="OrthoDB" id="10065185at2759"/>
<dbReference type="InterPro" id="IPR012677">
    <property type="entry name" value="Nucleotide-bd_a/b_plait_sf"/>
</dbReference>
<proteinExistence type="inferred from homology"/>
<dbReference type="GO" id="GO:0006397">
    <property type="term" value="P:mRNA processing"/>
    <property type="evidence" value="ECO:0007669"/>
    <property type="project" value="UniProtKB-KW"/>
</dbReference>
<evidence type="ECO:0000313" key="10">
    <source>
        <dbReference type="EMBL" id="CAH1106329.1"/>
    </source>
</evidence>
<dbReference type="GO" id="GO:0005634">
    <property type="term" value="C:nucleus"/>
    <property type="evidence" value="ECO:0007669"/>
    <property type="project" value="UniProtKB-SubCell"/>
</dbReference>
<evidence type="ECO:0000256" key="4">
    <source>
        <dbReference type="ARBA" id="ARBA00022664"/>
    </source>
</evidence>
<keyword evidence="4" id="KW-0507">mRNA processing</keyword>
<sequence length="677" mass="75169">MMKAGNRVPSVKMEENDIDLYADDIDQDFAQDDFGGENVDLYDDVIAAPAGANNVDNSGDSNHHAPPGANDEAGGNFTGPTVTANNVNSSGRRHQLYVGNLTWWTTDQDIENAVHDIGVNDFHEVKFFEHRANGQSKGFCVISMGSEPSMRLCLELLPKKEINGQNPVVTPPTKQALSNFESQSKTRPSPTNNTNSRPPHPNHPNSNVHSGPMQNYGGRMPMNPSMRPLPPGMQGGPRMQGPPGFNGPPAMNQQPPRFQGNHPQWNGPRPNGPGPNMGMRPMGPPPGQPGGPPRPPMGPPQQHPPRGMQPQGPPPMRPEWNRPPMQQGYPQGPPHMQGPNMGPRGPPPMGPPGAPPQGPPQGPAPHVNPAFFQQGGGPPPPIQHMPGPGPVMPPQGPPQGPPHGPVGPPHGPPMGPTNVPPHGPPHGYGPPATMPQPSYGGPPPDHRSDIPQLTEQEFEDIMSRNRTVSSSAIGRAVSDAAAGEYASAIETLVTAISLIKQSKVANDDRCKILISSLQDTLRGVEDKSYSSSRRDRSRSRDRSHRRTRRERSSSRYRDRSRDRERERDRDRDRERDRYYSDRYSERERDRDRSRSRERTERERERDYRDREPEDTSRVSRSRNKSPDPVEASSEVTKSSRYYDDRYRERERESGRARESDRDRERDRRGDDSHRSRH</sequence>
<dbReference type="CDD" id="cd12643">
    <property type="entry name" value="RRM_CFIm68"/>
    <property type="match status" value="1"/>
</dbReference>
<dbReference type="Gene3D" id="3.30.70.330">
    <property type="match status" value="1"/>
</dbReference>
<feature type="compositionally biased region" description="Low complexity" evidence="8">
    <location>
        <begin position="322"/>
        <end position="343"/>
    </location>
</feature>
<feature type="compositionally biased region" description="Pro residues" evidence="8">
    <location>
        <begin position="344"/>
        <end position="363"/>
    </location>
</feature>
<feature type="compositionally biased region" description="Basic and acidic residues" evidence="8">
    <location>
        <begin position="522"/>
        <end position="540"/>
    </location>
</feature>
<evidence type="ECO:0000256" key="2">
    <source>
        <dbReference type="ARBA" id="ARBA00006265"/>
    </source>
</evidence>
<evidence type="ECO:0000259" key="9">
    <source>
        <dbReference type="PROSITE" id="PS50102"/>
    </source>
</evidence>
<evidence type="ECO:0000256" key="1">
    <source>
        <dbReference type="ARBA" id="ARBA00004123"/>
    </source>
</evidence>
<keyword evidence="6" id="KW-0539">Nucleus</keyword>
<dbReference type="GO" id="GO:0003723">
    <property type="term" value="F:RNA binding"/>
    <property type="evidence" value="ECO:0007669"/>
    <property type="project" value="UniProtKB-UniRule"/>
</dbReference>
<feature type="region of interest" description="Disordered" evidence="8">
    <location>
        <begin position="522"/>
        <end position="677"/>
    </location>
</feature>
<feature type="compositionally biased region" description="Low complexity" evidence="8">
    <location>
        <begin position="186"/>
        <end position="207"/>
    </location>
</feature>
<gene>
    <name evidence="10" type="ORF">PSYICH_LOCUS6427</name>
</gene>
<dbReference type="Pfam" id="PF25524">
    <property type="entry name" value="RSLD_CPSF6"/>
    <property type="match status" value="1"/>
</dbReference>